<comment type="caution">
    <text evidence="2">The sequence shown here is derived from an EMBL/GenBank/DDBJ whole genome shotgun (WGS) entry which is preliminary data.</text>
</comment>
<reference evidence="2 3" key="1">
    <citation type="submission" date="2017-10" db="EMBL/GenBank/DDBJ databases">
        <title>Bacillus sp. nov., a halophilic bacterium isolated from a Yangshapao Lake.</title>
        <authorList>
            <person name="Wang H."/>
        </authorList>
    </citation>
    <scope>NUCLEOTIDE SEQUENCE [LARGE SCALE GENOMIC DNA]</scope>
    <source>
        <strain evidence="2 3">YSP-3</strain>
    </source>
</reference>
<proteinExistence type="predicted"/>
<feature type="transmembrane region" description="Helical" evidence="1">
    <location>
        <begin position="6"/>
        <end position="22"/>
    </location>
</feature>
<keyword evidence="1" id="KW-0472">Membrane</keyword>
<keyword evidence="1" id="KW-1133">Transmembrane helix</keyword>
<accession>A0A2W0HJX2</accession>
<dbReference type="Proteomes" id="UP000248066">
    <property type="component" value="Unassembled WGS sequence"/>
</dbReference>
<feature type="transmembrane region" description="Helical" evidence="1">
    <location>
        <begin position="65"/>
        <end position="85"/>
    </location>
</feature>
<evidence type="ECO:0000313" key="2">
    <source>
        <dbReference type="EMBL" id="PYZ97109.1"/>
    </source>
</evidence>
<dbReference type="AlphaFoldDB" id="A0A2W0HJX2"/>
<name>A0A2W0HJX2_9BACI</name>
<sequence>MVVLELLSAVLVLIFIFLPVILSKNGGPGEAAPYWRRIAGSYWFGGPFIILLLFGSFSITGAASWFTVIAMALAASAGLSMLADLMKKMNMKRQHG</sequence>
<feature type="transmembrane region" description="Helical" evidence="1">
    <location>
        <begin position="42"/>
        <end position="59"/>
    </location>
</feature>
<keyword evidence="3" id="KW-1185">Reference proteome</keyword>
<evidence type="ECO:0000256" key="1">
    <source>
        <dbReference type="SAM" id="Phobius"/>
    </source>
</evidence>
<keyword evidence="1" id="KW-0812">Transmembrane</keyword>
<protein>
    <submittedName>
        <fullName evidence="2">Uncharacterized protein</fullName>
    </submittedName>
</protein>
<dbReference type="EMBL" id="PDOF01000001">
    <property type="protein sequence ID" value="PYZ97109.1"/>
    <property type="molecule type" value="Genomic_DNA"/>
</dbReference>
<gene>
    <name evidence="2" type="ORF">CR205_00430</name>
</gene>
<organism evidence="2 3">
    <name type="scientific">Alteribacter lacisalsi</name>
    <dbReference type="NCBI Taxonomy" id="2045244"/>
    <lineage>
        <taxon>Bacteria</taxon>
        <taxon>Bacillati</taxon>
        <taxon>Bacillota</taxon>
        <taxon>Bacilli</taxon>
        <taxon>Bacillales</taxon>
        <taxon>Bacillaceae</taxon>
        <taxon>Alteribacter</taxon>
    </lineage>
</organism>
<dbReference type="RefSeq" id="WP_110515857.1">
    <property type="nucleotide sequence ID" value="NZ_PDOF01000001.1"/>
</dbReference>
<evidence type="ECO:0000313" key="3">
    <source>
        <dbReference type="Proteomes" id="UP000248066"/>
    </source>
</evidence>